<dbReference type="RefSeq" id="XP_062785737.1">
    <property type="nucleotide sequence ID" value="XM_062929686.1"/>
</dbReference>
<dbReference type="EMBL" id="CP137313">
    <property type="protein sequence ID" value="WQF88516.1"/>
    <property type="molecule type" value="Genomic_DNA"/>
</dbReference>
<proteinExistence type="predicted"/>
<evidence type="ECO:0000313" key="2">
    <source>
        <dbReference type="Proteomes" id="UP001322277"/>
    </source>
</evidence>
<name>A0AAX4IZB2_9PEZI</name>
<organism evidence="1 2">
    <name type="scientific">Colletotrichum destructivum</name>
    <dbReference type="NCBI Taxonomy" id="34406"/>
    <lineage>
        <taxon>Eukaryota</taxon>
        <taxon>Fungi</taxon>
        <taxon>Dikarya</taxon>
        <taxon>Ascomycota</taxon>
        <taxon>Pezizomycotina</taxon>
        <taxon>Sordariomycetes</taxon>
        <taxon>Hypocreomycetidae</taxon>
        <taxon>Glomerellales</taxon>
        <taxon>Glomerellaceae</taxon>
        <taxon>Colletotrichum</taxon>
        <taxon>Colletotrichum destructivum species complex</taxon>
    </lineage>
</organism>
<dbReference type="AlphaFoldDB" id="A0AAX4IZB2"/>
<reference evidence="2" key="1">
    <citation type="journal article" date="2023" name="bioRxiv">
        <title>Complete genome of the Medicago anthracnose fungus, Colletotrichum destructivum, reveals a mini-chromosome-like region within a core chromosome.</title>
        <authorList>
            <person name="Lapalu N."/>
            <person name="Simon A."/>
            <person name="Lu A."/>
            <person name="Plaumann P.-L."/>
            <person name="Amselem J."/>
            <person name="Pigne S."/>
            <person name="Auger A."/>
            <person name="Koch C."/>
            <person name="Dallery J.-F."/>
            <person name="O'Connell R.J."/>
        </authorList>
    </citation>
    <scope>NUCLEOTIDE SEQUENCE [LARGE SCALE GENOMIC DNA]</scope>
    <source>
        <strain evidence="2">CBS 520.97</strain>
    </source>
</reference>
<gene>
    <name evidence="1" type="ORF">CDEST_13530</name>
</gene>
<sequence>MEHGPQKFLQLFPSITKQEANIDSGWSFARQNRGLDAPQRRIPSGNCHHDQVLFRLLRAGVSWGASDPASLTVQFETLAEEA</sequence>
<dbReference type="Proteomes" id="UP001322277">
    <property type="component" value="Chromosome 9"/>
</dbReference>
<evidence type="ECO:0000313" key="1">
    <source>
        <dbReference type="EMBL" id="WQF88516.1"/>
    </source>
</evidence>
<dbReference type="KEGG" id="cdet:87950030"/>
<protein>
    <submittedName>
        <fullName evidence="1">Uncharacterized protein</fullName>
    </submittedName>
</protein>
<accession>A0AAX4IZB2</accession>
<dbReference type="GeneID" id="87950030"/>
<keyword evidence="2" id="KW-1185">Reference proteome</keyword>